<protein>
    <submittedName>
        <fullName evidence="4">Xylose isomerase</fullName>
        <ecNumber evidence="4">5.3.1.5</ecNumber>
    </submittedName>
</protein>
<comment type="caution">
    <text evidence="4">The sequence shown here is derived from an EMBL/GenBank/DDBJ whole genome shotgun (WGS) entry which is preliminary data.</text>
</comment>
<dbReference type="InterPro" id="IPR036237">
    <property type="entry name" value="Xyl_isomerase-like_sf"/>
</dbReference>
<feature type="non-terminal residue" evidence="4">
    <location>
        <position position="1"/>
    </location>
</feature>
<accession>A0A656GAK9</accession>
<dbReference type="EC" id="5.3.1.5" evidence="4"/>
<keyword evidence="1" id="KW-0479">Metal-binding</keyword>
<dbReference type="EMBL" id="AEAG01000591">
    <property type="protein sequence ID" value="EGH22763.1"/>
    <property type="molecule type" value="Genomic_DNA"/>
</dbReference>
<gene>
    <name evidence="4" type="ORF">PSYMO_15246</name>
</gene>
<reference evidence="4 5" key="1">
    <citation type="journal article" date="2011" name="PLoS Pathog.">
        <title>Dynamic evolution of pathogenicity revealed by sequencing and comparative genomics of 19 Pseudomonas syringae isolates.</title>
        <authorList>
            <person name="Baltrus D.A."/>
            <person name="Nishimura M.T."/>
            <person name="Romanchuk A."/>
            <person name="Chang J.H."/>
            <person name="Mukhtar M.S."/>
            <person name="Cherkis K."/>
            <person name="Roach J."/>
            <person name="Grant S.R."/>
            <person name="Jones C.D."/>
            <person name="Dangl J.L."/>
        </authorList>
    </citation>
    <scope>NUCLEOTIDE SEQUENCE [LARGE SCALE GENOMIC DNA]</scope>
    <source>
        <strain evidence="4 5">301020</strain>
    </source>
</reference>
<name>A0A656GAK9_PSEA0</name>
<dbReference type="PROSITE" id="PS51415">
    <property type="entry name" value="XYLOSE_ISOMERASE"/>
    <property type="match status" value="1"/>
</dbReference>
<evidence type="ECO:0000256" key="1">
    <source>
        <dbReference type="ARBA" id="ARBA00022723"/>
    </source>
</evidence>
<evidence type="ECO:0000256" key="3">
    <source>
        <dbReference type="ARBA" id="ARBA00023277"/>
    </source>
</evidence>
<dbReference type="AlphaFoldDB" id="A0A656GAK9"/>
<dbReference type="GO" id="GO:0009045">
    <property type="term" value="F:xylose isomerase activity"/>
    <property type="evidence" value="ECO:0007669"/>
    <property type="project" value="UniProtKB-EC"/>
</dbReference>
<keyword evidence="2 4" id="KW-0413">Isomerase</keyword>
<proteinExistence type="predicted"/>
<organism evidence="4 5">
    <name type="scientific">Pseudomonas amygdali pv. mori str. 301020</name>
    <dbReference type="NCBI Taxonomy" id="629261"/>
    <lineage>
        <taxon>Bacteria</taxon>
        <taxon>Pseudomonadati</taxon>
        <taxon>Pseudomonadota</taxon>
        <taxon>Gammaproteobacteria</taxon>
        <taxon>Pseudomonadales</taxon>
        <taxon>Pseudomonadaceae</taxon>
        <taxon>Pseudomonas</taxon>
        <taxon>Pseudomonas amygdali</taxon>
    </lineage>
</organism>
<sequence>VALSPGHVAAMDVLALALERAAAMVQNDKLQQFKDQRYAGWQQPFGQSVLSGGFSLASLAEHAFANDLNPQAVSGRQELLEGVVNRFIYS</sequence>
<dbReference type="Proteomes" id="UP000003465">
    <property type="component" value="Unassembled WGS sequence"/>
</dbReference>
<dbReference type="Gene3D" id="3.20.20.150">
    <property type="entry name" value="Divalent-metal-dependent TIM barrel enzymes"/>
    <property type="match status" value="1"/>
</dbReference>
<dbReference type="SUPFAM" id="SSF51658">
    <property type="entry name" value="Xylose isomerase-like"/>
    <property type="match status" value="1"/>
</dbReference>
<keyword evidence="3" id="KW-0119">Carbohydrate metabolism</keyword>
<dbReference type="InterPro" id="IPR001998">
    <property type="entry name" value="Xylose_isomerase"/>
</dbReference>
<dbReference type="GO" id="GO:0046872">
    <property type="term" value="F:metal ion binding"/>
    <property type="evidence" value="ECO:0007669"/>
    <property type="project" value="UniProtKB-KW"/>
</dbReference>
<evidence type="ECO:0000313" key="5">
    <source>
        <dbReference type="Proteomes" id="UP000003465"/>
    </source>
</evidence>
<evidence type="ECO:0000256" key="2">
    <source>
        <dbReference type="ARBA" id="ARBA00023235"/>
    </source>
</evidence>
<dbReference type="GO" id="GO:0005975">
    <property type="term" value="P:carbohydrate metabolic process"/>
    <property type="evidence" value="ECO:0007669"/>
    <property type="project" value="InterPro"/>
</dbReference>
<evidence type="ECO:0000313" key="4">
    <source>
        <dbReference type="EMBL" id="EGH22763.1"/>
    </source>
</evidence>